<accession>C7P9M4</accession>
<gene>
    <name evidence="1" type="ordered locus">Mefer_1452</name>
</gene>
<evidence type="ECO:0000313" key="2">
    <source>
        <dbReference type="Proteomes" id="UP000001495"/>
    </source>
</evidence>
<name>C7P9M4_METFA</name>
<dbReference type="EMBL" id="CP001696">
    <property type="protein sequence ID" value="ACV25256.1"/>
    <property type="molecule type" value="Genomic_DNA"/>
</dbReference>
<proteinExistence type="predicted"/>
<keyword evidence="2" id="KW-1185">Reference proteome</keyword>
<protein>
    <submittedName>
        <fullName evidence="1">Uncharacterized protein</fullName>
    </submittedName>
</protein>
<dbReference type="AlphaFoldDB" id="C7P9M4"/>
<sequence length="58" mass="6704">MLTIVATNHKEDSKLTKAKMKKAFSYKPDAVLLECNFRILISRKMRDQWTAFIEASKG</sequence>
<dbReference type="Proteomes" id="UP000001495">
    <property type="component" value="Chromosome"/>
</dbReference>
<evidence type="ECO:0000313" key="1">
    <source>
        <dbReference type="EMBL" id="ACV25256.1"/>
    </source>
</evidence>
<organism evidence="1 2">
    <name type="scientific">Methanocaldococcus fervens (strain DSM 4213 / JCM 15782 / AG86)</name>
    <name type="common">Methanococcus fervens</name>
    <dbReference type="NCBI Taxonomy" id="573064"/>
    <lineage>
        <taxon>Archaea</taxon>
        <taxon>Methanobacteriati</taxon>
        <taxon>Methanobacteriota</taxon>
        <taxon>Methanomada group</taxon>
        <taxon>Methanococci</taxon>
        <taxon>Methanococcales</taxon>
        <taxon>Methanocaldococcaceae</taxon>
        <taxon>Methanocaldococcus</taxon>
    </lineage>
</organism>
<reference evidence="1" key="1">
    <citation type="submission" date="2009-08" db="EMBL/GenBank/DDBJ databases">
        <title>Complete sequence of chromosome of Methanocaldococcus fervens AG86.</title>
        <authorList>
            <consortium name="US DOE Joint Genome Institute"/>
            <person name="Lucas S."/>
            <person name="Copeland A."/>
            <person name="Lapidus A."/>
            <person name="Glavina del Rio T."/>
            <person name="Tice H."/>
            <person name="Bruce D."/>
            <person name="Goodwin L."/>
            <person name="Pitluck S."/>
            <person name="Chertkov O."/>
            <person name="Detter J.C."/>
            <person name="Han C."/>
            <person name="Tapia R."/>
            <person name="Larimer F."/>
            <person name="Land M."/>
            <person name="Hauser L."/>
            <person name="Kyrpides N."/>
            <person name="Ovchinnikova G."/>
            <person name="Lupa-Sieprawska M."/>
            <person name="Whitman W.B."/>
        </authorList>
    </citation>
    <scope>NUCLEOTIDE SEQUENCE [LARGE SCALE GENOMIC DNA]</scope>
    <source>
        <strain evidence="1">AG86</strain>
    </source>
</reference>
<dbReference type="HOGENOM" id="CLU_2968454_0_0_2"/>
<dbReference type="STRING" id="573064.Mefer_1452"/>
<dbReference type="KEGG" id="mfe:Mefer_1452"/>